<evidence type="ECO:0000313" key="2">
    <source>
        <dbReference type="EMBL" id="CAH2243084.1"/>
    </source>
</evidence>
<comment type="caution">
    <text evidence="2">The sequence shown here is derived from an EMBL/GenBank/DDBJ whole genome shotgun (WGS) entry which is preliminary data.</text>
</comment>
<sequence>MAMERAMLGVSQSYRHSSTSREAEVEMGRAHSSEKGWMLGSQGAVKRSVGRPPTRMSDHIKRVAGSRWIQAVQNHGIWNSLQKTYVQWTSTD</sequence>
<evidence type="ECO:0000313" key="3">
    <source>
        <dbReference type="Proteomes" id="UP000838756"/>
    </source>
</evidence>
<protein>
    <submittedName>
        <fullName evidence="2">Jg14106 protein</fullName>
    </submittedName>
</protein>
<keyword evidence="3" id="KW-1185">Reference proteome</keyword>
<proteinExistence type="predicted"/>
<gene>
    <name evidence="2" type="primary">jg14106</name>
    <name evidence="2" type="ORF">PAEG_LOCUS19289</name>
</gene>
<accession>A0A8S4RZY0</accession>
<dbReference type="OrthoDB" id="407509at2759"/>
<organism evidence="2 3">
    <name type="scientific">Pararge aegeria aegeria</name>
    <dbReference type="NCBI Taxonomy" id="348720"/>
    <lineage>
        <taxon>Eukaryota</taxon>
        <taxon>Metazoa</taxon>
        <taxon>Ecdysozoa</taxon>
        <taxon>Arthropoda</taxon>
        <taxon>Hexapoda</taxon>
        <taxon>Insecta</taxon>
        <taxon>Pterygota</taxon>
        <taxon>Neoptera</taxon>
        <taxon>Endopterygota</taxon>
        <taxon>Lepidoptera</taxon>
        <taxon>Glossata</taxon>
        <taxon>Ditrysia</taxon>
        <taxon>Papilionoidea</taxon>
        <taxon>Nymphalidae</taxon>
        <taxon>Satyrinae</taxon>
        <taxon>Satyrini</taxon>
        <taxon>Parargina</taxon>
        <taxon>Pararge</taxon>
    </lineage>
</organism>
<feature type="compositionally biased region" description="Basic and acidic residues" evidence="1">
    <location>
        <begin position="19"/>
        <end position="34"/>
    </location>
</feature>
<dbReference type="AlphaFoldDB" id="A0A8S4RZY0"/>
<dbReference type="Proteomes" id="UP000838756">
    <property type="component" value="Unassembled WGS sequence"/>
</dbReference>
<evidence type="ECO:0000256" key="1">
    <source>
        <dbReference type="SAM" id="MobiDB-lite"/>
    </source>
</evidence>
<reference evidence="2" key="1">
    <citation type="submission" date="2022-03" db="EMBL/GenBank/DDBJ databases">
        <authorList>
            <person name="Lindestad O."/>
        </authorList>
    </citation>
    <scope>NUCLEOTIDE SEQUENCE</scope>
</reference>
<feature type="region of interest" description="Disordered" evidence="1">
    <location>
        <begin position="1"/>
        <end position="57"/>
    </location>
</feature>
<dbReference type="EMBL" id="CAKXAJ010025715">
    <property type="protein sequence ID" value="CAH2243084.1"/>
    <property type="molecule type" value="Genomic_DNA"/>
</dbReference>
<name>A0A8S4RZY0_9NEOP</name>